<keyword evidence="2" id="KW-1133">Transmembrane helix</keyword>
<evidence type="ECO:0000313" key="4">
    <source>
        <dbReference type="Proteomes" id="UP001046870"/>
    </source>
</evidence>
<keyword evidence="2" id="KW-0812">Transmembrane</keyword>
<keyword evidence="4" id="KW-1185">Reference proteome</keyword>
<reference evidence="3" key="1">
    <citation type="submission" date="2021-01" db="EMBL/GenBank/DDBJ databases">
        <authorList>
            <person name="Zahm M."/>
            <person name="Roques C."/>
            <person name="Cabau C."/>
            <person name="Klopp C."/>
            <person name="Donnadieu C."/>
            <person name="Jouanno E."/>
            <person name="Lampietro C."/>
            <person name="Louis A."/>
            <person name="Herpin A."/>
            <person name="Echchiki A."/>
            <person name="Berthelot C."/>
            <person name="Parey E."/>
            <person name="Roest-Crollius H."/>
            <person name="Braasch I."/>
            <person name="Postlethwait J."/>
            <person name="Bobe J."/>
            <person name="Montfort J."/>
            <person name="Bouchez O."/>
            <person name="Begum T."/>
            <person name="Mejri S."/>
            <person name="Adams A."/>
            <person name="Chen W.-J."/>
            <person name="Guiguen Y."/>
        </authorList>
    </citation>
    <scope>NUCLEOTIDE SEQUENCE</scope>
    <source>
        <strain evidence="3">YG-15Mar2019-1</strain>
        <tissue evidence="3">Brain</tissue>
    </source>
</reference>
<dbReference type="Proteomes" id="UP001046870">
    <property type="component" value="Chromosome 1"/>
</dbReference>
<proteinExistence type="predicted"/>
<comment type="caution">
    <text evidence="3">The sequence shown here is derived from an EMBL/GenBank/DDBJ whole genome shotgun (WGS) entry which is preliminary data.</text>
</comment>
<feature type="region of interest" description="Disordered" evidence="1">
    <location>
        <begin position="81"/>
        <end position="125"/>
    </location>
</feature>
<name>A0A9D3TCV9_MEGAT</name>
<feature type="compositionally biased region" description="Basic residues" evidence="1">
    <location>
        <begin position="103"/>
        <end position="125"/>
    </location>
</feature>
<feature type="transmembrane region" description="Helical" evidence="2">
    <location>
        <begin position="29"/>
        <end position="51"/>
    </location>
</feature>
<protein>
    <submittedName>
        <fullName evidence="3">Uncharacterized protein</fullName>
    </submittedName>
</protein>
<organism evidence="3 4">
    <name type="scientific">Megalops atlanticus</name>
    <name type="common">Tarpon</name>
    <name type="synonym">Clupea gigantea</name>
    <dbReference type="NCBI Taxonomy" id="7932"/>
    <lineage>
        <taxon>Eukaryota</taxon>
        <taxon>Metazoa</taxon>
        <taxon>Chordata</taxon>
        <taxon>Craniata</taxon>
        <taxon>Vertebrata</taxon>
        <taxon>Euteleostomi</taxon>
        <taxon>Actinopterygii</taxon>
        <taxon>Neopterygii</taxon>
        <taxon>Teleostei</taxon>
        <taxon>Elopiformes</taxon>
        <taxon>Megalopidae</taxon>
        <taxon>Megalops</taxon>
    </lineage>
</organism>
<dbReference type="AlphaFoldDB" id="A0A9D3TCV9"/>
<sequence>MQRIQNLPDPSPVPVSSVSHLQVSEATMAYLNLTGFFLLMMFLCHFLSGLCEYREPLQYSRELLLLLRNSGVGTVDPSAALPAETIRSDPSVGNQSWESRPMGARKRKRGRRGGMRQRLKRQGHH</sequence>
<gene>
    <name evidence="3" type="ORF">MATL_G00000030</name>
</gene>
<dbReference type="EMBL" id="JAFDVH010000001">
    <property type="protein sequence ID" value="KAG7491156.1"/>
    <property type="molecule type" value="Genomic_DNA"/>
</dbReference>
<dbReference type="OrthoDB" id="10628020at2759"/>
<evidence type="ECO:0000256" key="2">
    <source>
        <dbReference type="SAM" id="Phobius"/>
    </source>
</evidence>
<accession>A0A9D3TCV9</accession>
<evidence type="ECO:0000256" key="1">
    <source>
        <dbReference type="SAM" id="MobiDB-lite"/>
    </source>
</evidence>
<keyword evidence="2" id="KW-0472">Membrane</keyword>
<evidence type="ECO:0000313" key="3">
    <source>
        <dbReference type="EMBL" id="KAG7491156.1"/>
    </source>
</evidence>